<gene>
    <name evidence="1" type="primary">yfgF_1</name>
    <name evidence="1" type="ORF">NCTC10786_02263</name>
</gene>
<protein>
    <submittedName>
        <fullName evidence="1">Cyclic di-GMP phosphodiesterase YfgF</fullName>
        <ecNumber evidence="1">3.1.4.52</ecNumber>
    </submittedName>
</protein>
<evidence type="ECO:0000313" key="1">
    <source>
        <dbReference type="EMBL" id="SQB28325.1"/>
    </source>
</evidence>
<accession>A0A2X2VXH6</accession>
<proteinExistence type="predicted"/>
<dbReference type="EC" id="3.1.4.52" evidence="1"/>
<organism evidence="1 2">
    <name type="scientific">Citrobacter koseri</name>
    <name type="common">Citrobacter diversus</name>
    <dbReference type="NCBI Taxonomy" id="545"/>
    <lineage>
        <taxon>Bacteria</taxon>
        <taxon>Pseudomonadati</taxon>
        <taxon>Pseudomonadota</taxon>
        <taxon>Gammaproteobacteria</taxon>
        <taxon>Enterobacterales</taxon>
        <taxon>Enterobacteriaceae</taxon>
        <taxon>Citrobacter</taxon>
    </lineage>
</organism>
<name>A0A2X2VXH6_CITKO</name>
<evidence type="ECO:0000313" key="2">
    <source>
        <dbReference type="Proteomes" id="UP000251584"/>
    </source>
</evidence>
<reference evidence="1 2" key="1">
    <citation type="submission" date="2018-06" db="EMBL/GenBank/DDBJ databases">
        <authorList>
            <consortium name="Pathogen Informatics"/>
            <person name="Doyle S."/>
        </authorList>
    </citation>
    <scope>NUCLEOTIDE SEQUENCE [LARGE SCALE GENOMIC DNA]</scope>
    <source>
        <strain evidence="1 2">NCTC10786</strain>
    </source>
</reference>
<dbReference type="AlphaFoldDB" id="A0A2X2VXH6"/>
<keyword evidence="1" id="KW-0378">Hydrolase</keyword>
<dbReference type="Proteomes" id="UP000251584">
    <property type="component" value="Unassembled WGS sequence"/>
</dbReference>
<dbReference type="GO" id="GO:0071111">
    <property type="term" value="F:cyclic-guanylate-specific phosphodiesterase activity"/>
    <property type="evidence" value="ECO:0007669"/>
    <property type="project" value="UniProtKB-EC"/>
</dbReference>
<dbReference type="EMBL" id="UAVY01000004">
    <property type="protein sequence ID" value="SQB28325.1"/>
    <property type="molecule type" value="Genomic_DNA"/>
</dbReference>
<sequence length="56" mass="6385">MKLNQTYIKIRDKWWVLPLILPSLLLPILSIANTYAHTNTGSGNVTLFYLPPGIHH</sequence>